<dbReference type="EMBL" id="BOVJ01000115">
    <property type="protein sequence ID" value="GIQ64992.1"/>
    <property type="molecule type" value="Genomic_DNA"/>
</dbReference>
<gene>
    <name evidence="8" type="ORF">PACILC2_35600</name>
</gene>
<comment type="subcellular location">
    <subcellularLocation>
        <location evidence="1">Cell membrane</location>
        <topology evidence="1">Multi-pass membrane protein</topology>
    </subcellularLocation>
</comment>
<keyword evidence="5 7" id="KW-1133">Transmembrane helix</keyword>
<dbReference type="Gene3D" id="1.10.3720.10">
    <property type="entry name" value="MetI-like"/>
    <property type="match status" value="1"/>
</dbReference>
<dbReference type="InterPro" id="IPR035906">
    <property type="entry name" value="MetI-like_sf"/>
</dbReference>
<proteinExistence type="predicted"/>
<evidence type="ECO:0000256" key="2">
    <source>
        <dbReference type="ARBA" id="ARBA00022448"/>
    </source>
</evidence>
<name>A0ABQ4N9Y9_9BACL</name>
<organism evidence="8 9">
    <name type="scientific">Paenibacillus cisolokensis</name>
    <dbReference type="NCBI Taxonomy" id="1658519"/>
    <lineage>
        <taxon>Bacteria</taxon>
        <taxon>Bacillati</taxon>
        <taxon>Bacillota</taxon>
        <taxon>Bacilli</taxon>
        <taxon>Bacillales</taxon>
        <taxon>Paenibacillaceae</taxon>
        <taxon>Paenibacillus</taxon>
    </lineage>
</organism>
<evidence type="ECO:0000256" key="6">
    <source>
        <dbReference type="ARBA" id="ARBA00023136"/>
    </source>
</evidence>
<keyword evidence="6 7" id="KW-0472">Membrane</keyword>
<dbReference type="SUPFAM" id="SSF161098">
    <property type="entry name" value="MetI-like"/>
    <property type="match status" value="1"/>
</dbReference>
<evidence type="ECO:0000313" key="9">
    <source>
        <dbReference type="Proteomes" id="UP000680304"/>
    </source>
</evidence>
<evidence type="ECO:0008006" key="10">
    <source>
        <dbReference type="Google" id="ProtNLM"/>
    </source>
</evidence>
<keyword evidence="2" id="KW-0813">Transport</keyword>
<evidence type="ECO:0000256" key="7">
    <source>
        <dbReference type="SAM" id="Phobius"/>
    </source>
</evidence>
<dbReference type="InterPro" id="IPR050809">
    <property type="entry name" value="UgpAE/MalFG_permease"/>
</dbReference>
<evidence type="ECO:0000256" key="3">
    <source>
        <dbReference type="ARBA" id="ARBA00022475"/>
    </source>
</evidence>
<keyword evidence="9" id="KW-1185">Reference proteome</keyword>
<dbReference type="PANTHER" id="PTHR43227:SF8">
    <property type="entry name" value="DIACETYLCHITOBIOSE UPTAKE SYSTEM PERMEASE PROTEIN DASB"/>
    <property type="match status" value="1"/>
</dbReference>
<evidence type="ECO:0000256" key="1">
    <source>
        <dbReference type="ARBA" id="ARBA00004651"/>
    </source>
</evidence>
<dbReference type="PANTHER" id="PTHR43227">
    <property type="entry name" value="BLL4140 PROTEIN"/>
    <property type="match status" value="1"/>
</dbReference>
<dbReference type="Proteomes" id="UP000680304">
    <property type="component" value="Unassembled WGS sequence"/>
</dbReference>
<evidence type="ECO:0000256" key="4">
    <source>
        <dbReference type="ARBA" id="ARBA00022692"/>
    </source>
</evidence>
<accession>A0ABQ4N9Y9</accession>
<keyword evidence="4 7" id="KW-0812">Transmembrane</keyword>
<feature type="transmembrane region" description="Helical" evidence="7">
    <location>
        <begin position="12"/>
        <end position="37"/>
    </location>
</feature>
<evidence type="ECO:0000256" key="5">
    <source>
        <dbReference type="ARBA" id="ARBA00022989"/>
    </source>
</evidence>
<evidence type="ECO:0000313" key="8">
    <source>
        <dbReference type="EMBL" id="GIQ64992.1"/>
    </source>
</evidence>
<comment type="caution">
    <text evidence="8">The sequence shown here is derived from an EMBL/GenBank/DDBJ whole genome shotgun (WGS) entry which is preliminary data.</text>
</comment>
<protein>
    <recommendedName>
        <fullName evidence="10">Sugar ABC transporter permease</fullName>
    </recommendedName>
</protein>
<reference evidence="8 9" key="1">
    <citation type="submission" date="2021-04" db="EMBL/GenBank/DDBJ databases">
        <title>Draft genome sequence of Paenibacillus cisolokensis, LC2-13A.</title>
        <authorList>
            <person name="Uke A."/>
            <person name="Chhe C."/>
            <person name="Baramee S."/>
            <person name="Kosugi A."/>
        </authorList>
    </citation>
    <scope>NUCLEOTIDE SEQUENCE [LARGE SCALE GENOMIC DNA]</scope>
    <source>
        <strain evidence="8 9">LC2-13A</strain>
    </source>
</reference>
<keyword evidence="3" id="KW-1003">Cell membrane</keyword>
<sequence>MKGWRKYAAPYAMISPFYLLFLVFGLFPILFSIYLSFHAWDGLGEMKYVGLRNFRNLLANDPDFWKSVGNTFVIWFYRRCRSCFWRL</sequence>